<evidence type="ECO:0000256" key="1">
    <source>
        <dbReference type="ARBA" id="ARBA00023054"/>
    </source>
</evidence>
<dbReference type="Gene3D" id="2.30.29.30">
    <property type="entry name" value="Pleckstrin-homology domain (PH domain)/Phosphotyrosine-binding domain (PTB)"/>
    <property type="match status" value="1"/>
</dbReference>
<dbReference type="GO" id="GO:0032059">
    <property type="term" value="C:bleb"/>
    <property type="evidence" value="ECO:0007669"/>
    <property type="project" value="UniProtKB-SubCell"/>
</dbReference>
<sequence>STPVLQKLLERTRARRELLQQKMAEQGLGEAGCTSPSKRARDPLTDTANSSGHSPGEQSGVADLGGSPPKKRYSGGVDTENVLPRDPAPRYTQCIHSVVNEYSRAQPMPEKAETTHDPGVLTHHSGSMKTRMQKLAEQRRYWDGDAPDESASVSSPVSFNHSRAALVAPPNDQPDATGRPSRSAARSRLANLAATINTWEDDLGHGSAASSNGDVTSTANKPKSATATSVKVSVTAAKPPVAAARTTVNRTPDKAPVKVGMTKSASGNVALATVRAATPERPYSSLDRSKPAMSTAAARQESQPQVMNTLKPLTSAITRMNARPIVNKTITPGTPAQTASTPSTPGDITLTLVINFLFGSLNHAANGSGVKTFRERFEERCQQQSVTPTVAGHAAGGRTITVTSGDGARALHDRFRHVQGETAAASHADKLKQEREQELAMIRNRFQKGSVWANEKKGPVSDATSDKGSSVVAGGSVAKAPVTPAREGNGQKSVETVQRSNALASPATAVQKTPAGFASETEKLGPESTGDSDIDSRSCQSSNDVSDSEEEENNSGVIDELFDDLLDDVVEGSETKGTVETRGEVTTALSKEAARGGKKNQESEDELEVSSMSPLSESINTAVHSPEQKILMSSPLPPSSAKSPSAPSSPEAPSAARRNTRARLRRSGSLDSLVPSEEPRLLYSIDAYRSQRMSLHRRSPVKQASPRRNNARAEERPKNSPRVLSLRERLHLLTNEVNSQQSIMQQARTALGCCVDEDHGKGSLEEAEAERLLLISTEKHQALLAELNRLKANASARSGGRGGGGGGASTTPGEQTAPCRGSVFISDIRLPLKPEFVCVLASRPDQSSYYFVVLLRQGAENIVATPLVAAHSPPNGDTLTFPTTFTVQDVGSDFGISLEVYCLSQKKDANAPEKKKAKKQGLTPKKLLSSITKSGSNLHSPSIVIGGGTRPSGFVLVGSHRLCLSSVGKAKFPLEKVQRMSPLEGNVYLKFQCRVDSSVEERGFLTMFEEVSGFGAWHRRWCVLSGNCLSYWTYPDDEKKKDPMARVNLATCVNRLVEPVDREFCARQHTLELVTVRSQHPNDRETLTTHMRNRQCVTKNWLSADSREERNLWMEKFNQVLINLRTWQPEACAGAATR</sequence>
<feature type="region of interest" description="Disordered" evidence="5">
    <location>
        <begin position="165"/>
        <end position="187"/>
    </location>
</feature>
<comment type="subcellular location">
    <subcellularLocation>
        <location evidence="2">Cell projection</location>
        <location evidence="2">Bleb</location>
    </subcellularLocation>
</comment>
<feature type="region of interest" description="Disordered" evidence="5">
    <location>
        <begin position="631"/>
        <end position="673"/>
    </location>
</feature>
<dbReference type="PANTHER" id="PTHR21538">
    <property type="entry name" value="ANILLIN/RHOTEKIN RTKN"/>
    <property type="match status" value="1"/>
</dbReference>
<dbReference type="InterPro" id="IPR031970">
    <property type="entry name" value="Anillin_N"/>
</dbReference>
<dbReference type="InterPro" id="IPR051364">
    <property type="entry name" value="Cytokinesis/Rho-signaling"/>
</dbReference>
<feature type="region of interest" description="Disordered" evidence="5">
    <location>
        <begin position="205"/>
        <end position="232"/>
    </location>
</feature>
<dbReference type="FunFam" id="2.30.29.30:FF:000111">
    <property type="entry name" value="anillin isoform X1"/>
    <property type="match status" value="1"/>
</dbReference>
<evidence type="ECO:0000256" key="5">
    <source>
        <dbReference type="SAM" id="MobiDB-lite"/>
    </source>
</evidence>
<feature type="compositionally biased region" description="Basic and acidic residues" evidence="5">
    <location>
        <begin position="592"/>
        <end position="602"/>
    </location>
</feature>
<feature type="compositionally biased region" description="Low complexity" evidence="5">
    <location>
        <begin position="639"/>
        <end position="657"/>
    </location>
</feature>
<name>S4RIS0_PETMA</name>
<evidence type="ECO:0000256" key="2">
    <source>
        <dbReference type="ARBA" id="ARBA00043945"/>
    </source>
</evidence>
<dbReference type="GO" id="GO:0000281">
    <property type="term" value="P:mitotic cytokinesis"/>
    <property type="evidence" value="ECO:0007669"/>
    <property type="project" value="TreeGrafter"/>
</dbReference>
<dbReference type="SUPFAM" id="SSF50729">
    <property type="entry name" value="PH domain-like"/>
    <property type="match status" value="1"/>
</dbReference>
<dbReference type="OMA" id="PKIEQQT"/>
<feature type="region of interest" description="Disordered" evidence="5">
    <location>
        <begin position="693"/>
        <end position="721"/>
    </location>
</feature>
<dbReference type="PROSITE" id="PS50003">
    <property type="entry name" value="PH_DOMAIN"/>
    <property type="match status" value="1"/>
</dbReference>
<feature type="compositionally biased region" description="Basic and acidic residues" evidence="5">
    <location>
        <begin position="573"/>
        <end position="583"/>
    </location>
</feature>
<feature type="domain" description="PH" evidence="6">
    <location>
        <begin position="998"/>
        <end position="1122"/>
    </location>
</feature>
<dbReference type="STRING" id="7757.ENSPMAP00000005102"/>
<feature type="region of interest" description="Disordered" evidence="5">
    <location>
        <begin position="795"/>
        <end position="817"/>
    </location>
</feature>
<dbReference type="GeneTree" id="ENSGT00390000008749"/>
<keyword evidence="1" id="KW-0175">Coiled coil</keyword>
<dbReference type="CDD" id="cd01263">
    <property type="entry name" value="PH_anillin"/>
    <property type="match status" value="1"/>
</dbReference>
<dbReference type="PANTHER" id="PTHR21538:SF27">
    <property type="entry name" value="ANILLIN"/>
    <property type="match status" value="1"/>
</dbReference>
<dbReference type="InterPro" id="IPR001849">
    <property type="entry name" value="PH_domain"/>
</dbReference>
<feature type="compositionally biased region" description="Polar residues" evidence="5">
    <location>
        <begin position="208"/>
        <end position="232"/>
    </location>
</feature>
<feature type="region of interest" description="Disordered" evidence="5">
    <location>
        <begin position="573"/>
        <end position="616"/>
    </location>
</feature>
<feature type="region of interest" description="Disordered" evidence="5">
    <location>
        <begin position="18"/>
        <end position="90"/>
    </location>
</feature>
<dbReference type="Ensembl" id="ENSPMAT00000005121.1">
    <property type="protein sequence ID" value="ENSPMAP00000005102.1"/>
    <property type="gene ID" value="ENSPMAG00000004601.1"/>
</dbReference>
<dbReference type="InterPro" id="IPR011993">
    <property type="entry name" value="PH-like_dom_sf"/>
</dbReference>
<dbReference type="Pfam" id="PF00169">
    <property type="entry name" value="PH"/>
    <property type="match status" value="1"/>
</dbReference>
<dbReference type="InterPro" id="IPR012966">
    <property type="entry name" value="AHD"/>
</dbReference>
<evidence type="ECO:0000313" key="7">
    <source>
        <dbReference type="Ensembl" id="ENSPMAP00000005102.1"/>
    </source>
</evidence>
<feature type="compositionally biased region" description="Polar residues" evidence="5">
    <location>
        <begin position="490"/>
        <end position="511"/>
    </location>
</feature>
<dbReference type="GO" id="GO:0000915">
    <property type="term" value="P:actomyosin contractile ring assembly"/>
    <property type="evidence" value="ECO:0007669"/>
    <property type="project" value="TreeGrafter"/>
</dbReference>
<accession>S4RIS0</accession>
<dbReference type="Pfam" id="PF08174">
    <property type="entry name" value="Anillin"/>
    <property type="match status" value="1"/>
</dbReference>
<dbReference type="GO" id="GO:0031106">
    <property type="term" value="P:septin ring organization"/>
    <property type="evidence" value="ECO:0007669"/>
    <property type="project" value="TreeGrafter"/>
</dbReference>
<evidence type="ECO:0000256" key="4">
    <source>
        <dbReference type="ARBA" id="ARBA00071355"/>
    </source>
</evidence>
<evidence type="ECO:0000256" key="3">
    <source>
        <dbReference type="ARBA" id="ARBA00057106"/>
    </source>
</evidence>
<dbReference type="AlphaFoldDB" id="S4RIS0"/>
<organism evidence="7">
    <name type="scientific">Petromyzon marinus</name>
    <name type="common">Sea lamprey</name>
    <dbReference type="NCBI Taxonomy" id="7757"/>
    <lineage>
        <taxon>Eukaryota</taxon>
        <taxon>Metazoa</taxon>
        <taxon>Chordata</taxon>
        <taxon>Craniata</taxon>
        <taxon>Vertebrata</taxon>
        <taxon>Cyclostomata</taxon>
        <taxon>Hyperoartia</taxon>
        <taxon>Petromyzontiformes</taxon>
        <taxon>Petromyzontidae</taxon>
        <taxon>Petromyzon</taxon>
    </lineage>
</organism>
<dbReference type="Pfam" id="PF16018">
    <property type="entry name" value="Anillin_N"/>
    <property type="match status" value="1"/>
</dbReference>
<feature type="region of interest" description="Disordered" evidence="5">
    <location>
        <begin position="102"/>
        <end position="127"/>
    </location>
</feature>
<comment type="function">
    <text evidence="3">Required for cytokinesis. Essential for the structural integrity of the cleavage furrow and for completion of cleavage furrow ingression. Plays a role in bleb assembly during metaphase and anaphase of mitosis. May play a significant role in podocyte cell migration.</text>
</comment>
<dbReference type="SMART" id="SM00233">
    <property type="entry name" value="PH"/>
    <property type="match status" value="1"/>
</dbReference>
<protein>
    <recommendedName>
        <fullName evidence="4">Anillin</fullName>
    </recommendedName>
</protein>
<dbReference type="InterPro" id="IPR037840">
    <property type="entry name" value="PH_Anillin"/>
</dbReference>
<feature type="compositionally biased region" description="Gly residues" evidence="5">
    <location>
        <begin position="799"/>
        <end position="808"/>
    </location>
</feature>
<feature type="compositionally biased region" description="Polar residues" evidence="5">
    <location>
        <begin position="46"/>
        <end position="57"/>
    </location>
</feature>
<dbReference type="HOGENOM" id="CLU_009118_0_0_1"/>
<feature type="region of interest" description="Disordered" evidence="5">
    <location>
        <begin position="453"/>
        <end position="556"/>
    </location>
</feature>
<reference evidence="7" key="2">
    <citation type="submission" date="2025-09" db="UniProtKB">
        <authorList>
            <consortium name="Ensembl"/>
        </authorList>
    </citation>
    <scope>IDENTIFICATION</scope>
</reference>
<reference evidence="7" key="1">
    <citation type="submission" date="2025-08" db="UniProtKB">
        <authorList>
            <consortium name="Ensembl"/>
        </authorList>
    </citation>
    <scope>IDENTIFICATION</scope>
</reference>
<proteinExistence type="predicted"/>
<dbReference type="GO" id="GO:0005826">
    <property type="term" value="C:actomyosin contractile ring"/>
    <property type="evidence" value="ECO:0007669"/>
    <property type="project" value="TreeGrafter"/>
</dbReference>
<evidence type="ECO:0000259" key="6">
    <source>
        <dbReference type="PROSITE" id="PS50003"/>
    </source>
</evidence>